<feature type="compositionally biased region" description="Basic and acidic residues" evidence="1">
    <location>
        <begin position="23"/>
        <end position="71"/>
    </location>
</feature>
<evidence type="ECO:0000313" key="3">
    <source>
        <dbReference type="Proteomes" id="UP000076502"/>
    </source>
</evidence>
<sequence length="263" mass="30499">MVNSPATAATMASPSLEEEEEDERRWSSGDRRDHVTVEGYKRTVLDDTEGSGRRSSDDFVTDRDQPRDNDRLVYDRSGGSAAVTTVTVLNRDFAYSNQLVPDDPSAWESPDECAWECSWECPWIERKPYVRRSRKQSTPRKVIGNQEFEEEDMIFEQRYQEMFQEDLSRSAKKTIGLDELKMRYRRRLAGRKLLKCTLCPRESLARGRSYHTKASLVLHKFWRHGPRKTCLKSCVSRDRPLSLVSSITLRATVFTSPGYGYHR</sequence>
<dbReference type="STRING" id="178035.A0A154P418"/>
<dbReference type="AlphaFoldDB" id="A0A154P418"/>
<evidence type="ECO:0000256" key="1">
    <source>
        <dbReference type="SAM" id="MobiDB-lite"/>
    </source>
</evidence>
<feature type="compositionally biased region" description="Low complexity" evidence="1">
    <location>
        <begin position="1"/>
        <end position="15"/>
    </location>
</feature>
<keyword evidence="3" id="KW-1185">Reference proteome</keyword>
<accession>A0A154P418</accession>
<name>A0A154P418_DUFNO</name>
<dbReference type="Proteomes" id="UP000076502">
    <property type="component" value="Unassembled WGS sequence"/>
</dbReference>
<feature type="region of interest" description="Disordered" evidence="1">
    <location>
        <begin position="1"/>
        <end position="71"/>
    </location>
</feature>
<reference evidence="2 3" key="1">
    <citation type="submission" date="2015-07" db="EMBL/GenBank/DDBJ databases">
        <title>The genome of Dufourea novaeangliae.</title>
        <authorList>
            <person name="Pan H."/>
            <person name="Kapheim K."/>
        </authorList>
    </citation>
    <scope>NUCLEOTIDE SEQUENCE [LARGE SCALE GENOMIC DNA]</scope>
    <source>
        <strain evidence="2">0120121106</strain>
        <tissue evidence="2">Whole body</tissue>
    </source>
</reference>
<organism evidence="2 3">
    <name type="scientific">Dufourea novaeangliae</name>
    <name type="common">Sweat bee</name>
    <dbReference type="NCBI Taxonomy" id="178035"/>
    <lineage>
        <taxon>Eukaryota</taxon>
        <taxon>Metazoa</taxon>
        <taxon>Ecdysozoa</taxon>
        <taxon>Arthropoda</taxon>
        <taxon>Hexapoda</taxon>
        <taxon>Insecta</taxon>
        <taxon>Pterygota</taxon>
        <taxon>Neoptera</taxon>
        <taxon>Endopterygota</taxon>
        <taxon>Hymenoptera</taxon>
        <taxon>Apocrita</taxon>
        <taxon>Aculeata</taxon>
        <taxon>Apoidea</taxon>
        <taxon>Anthophila</taxon>
        <taxon>Halictidae</taxon>
        <taxon>Rophitinae</taxon>
        <taxon>Dufourea</taxon>
    </lineage>
</organism>
<dbReference type="OrthoDB" id="654211at2759"/>
<dbReference type="EMBL" id="KQ434809">
    <property type="protein sequence ID" value="KZC06572.1"/>
    <property type="molecule type" value="Genomic_DNA"/>
</dbReference>
<evidence type="ECO:0000313" key="2">
    <source>
        <dbReference type="EMBL" id="KZC06572.1"/>
    </source>
</evidence>
<gene>
    <name evidence="2" type="ORF">WN55_10483</name>
</gene>
<protein>
    <submittedName>
        <fullName evidence="2">Uncharacterized protein</fullName>
    </submittedName>
</protein>
<proteinExistence type="predicted"/>